<evidence type="ECO:0000256" key="6">
    <source>
        <dbReference type="ARBA" id="ARBA00022963"/>
    </source>
</evidence>
<feature type="compositionally biased region" description="Low complexity" evidence="11">
    <location>
        <begin position="97"/>
        <end position="106"/>
    </location>
</feature>
<keyword evidence="5" id="KW-0378">Hydrolase</keyword>
<dbReference type="SUPFAM" id="SSF56024">
    <property type="entry name" value="Phospholipase D/nuclease"/>
    <property type="match status" value="2"/>
</dbReference>
<dbReference type="CDD" id="cd09141">
    <property type="entry name" value="PLDc_vPLD1_2_yPLD_like_2"/>
    <property type="match status" value="1"/>
</dbReference>
<feature type="compositionally biased region" description="Basic and acidic residues" evidence="11">
    <location>
        <begin position="384"/>
        <end position="423"/>
    </location>
</feature>
<dbReference type="PANTHER" id="PTHR18896">
    <property type="entry name" value="PHOSPHOLIPASE D"/>
    <property type="match status" value="1"/>
</dbReference>
<sequence length="1903" mass="209434">MSESEGRGRGHGTAQPGGPKITSLVNHLKSHKGEMSDSSDHIMGMKPSKALPSTGLKRNTQEWKDNHPEAARRNSEERVRRARGEQVKAEKKEGRSRASSSSSIPSQATKGEDERTDAEKAQAQEGARGRGPGAHEAEIPQKEGWLSGLLNSAFGTGTTEEPASQETSDGTRTWVDSPSSEYQQGEAFAAPPSALGGPSAGSSSANKEAGSDDKSEKKDGGKQKKASEEYEGRDSERERKLTDEAGRRPHGLPPVKKEEKPGPRTEIVLDPRISHMHYHQQREYTPSGLQKGPILKVSADGESEHPPGESPVPSRQPSFAPRPSTSDNDLNATWESRSKARLQAYEKGMSPSSAKEEGTWRGALDGGSDSETGGGGSGRKALGKRKESNTKRFSSFRHDRAATERGIHPHEEESDGDGDHAADGEDSADDEGGATPTEATKRWNMLRARVLPSRTVTNLGPTPGANKTSALAPTVIASLPITTELMAGQLPVMILKTWLDRDEDGNRAVPVLLGNLRFRVGDSVGLKEGQNSGKEMFKLECEYGDGAVRWVIYRELRDFLTLHTHYKAANIGTSVPGIAFRTSRHVDIPEFPKMTIPYLKNMQGRRGEENKGMSKAEFAQAGRDALQRYLVELIRSVIFRPESNRLCKFFELSSLTLTLAPRGGFQGKAGYLKIPGSNASRRANQPGLTPTSWIANRKSKWLIVRDSYFVATDGPEATEIYDVFMIDEDFTIERPKRVYRAGLHFMTGKTNLTSHRKTQSKGAAFEEHGIDTENPFAAEMIINNGEGQGEKATALDAKDGEEADASHHTFFIVNSQRRLKLVAKSARQMHQFIVSMERIAAQCIWAGRNRFDSFAPLRVNCSAQWLVDGRDYFWNLSRAINMAKEKIYIHDWWISPEIYLRRPGNERYRLDNLLKRKAEEGVKIHIIVYAEVSDSFTPVDSTYTKRTLVGLHPNIMVQRSPSHFQTGTFYWSHHEKMCVVDETIAFMGGLDLCFGRWDTSQHVLTDEDFSEPNGPNGPVWHGKDYSNERVAEFAQLDKPWEMSIDRSKVPRMPWHDVGVQIVGPPARDLCRHFIQRWNLLIRTKNHKRKYPFLLPPPDFVDRELDDLKLRGTCEVQICRSVGPWSMGTLEKIEHSVQNAYIKSIEMSEHFVYIENQFFITSTIVDGIPVENGIGDAIVDRIIKAHKQKTAWKACIVIPLLPGYTFPIDSSEASSVRLILECQNRTISRGTNSIFSRLRQEGIDPDEYITFFSLRTWGKFKSGVLTTEQVYIHGKTMIVDDRLVIIGSANINERSQRGDRDSELVSVIRDTDMIDGTMAGKPFKVGRFAHTLRIRLMREHLGIDVDSIEEDQLMSREPVADDDEIEVWDPDHEQEDGEEQASRGVTKIKRRTAGERFARTVTSGVSSVTKGISENLAARTSKVSTTITRPIANLVSGDTIAHHNVPGTGGYGDQSEREDYEGGKAVAGFASSMVPTLEEKTIFERRPSATHTNGKPLFDMIDEEESSSSSGQVGPAQAEVPDEDAKHGSYIPEKKKEGGKGVPVVQKREDGPERFGAPANAVAGDESAPTKGTERAEKGDKKEQAAIQARKTLRKHLNAGVGMSPWTMPTPTPLIDPNMFHDPLDDQFWKSMWIATAVHNTEIFRKVFRSIPDDMVTSWAQYKAFASHAEKFNMAPVDIAGPGTDEPAKVVHQGDGTHGSGGGGSGGGSLGQGQGGDARKPGDKPSETRESDIVDGKPRDTLSGLTNAIAGTNPASPSHFDAEDIPGVSAFQRATAGMGVSASEGMSGGHPGSAAGPGGNGGGNVTGGGGKTRGPPAPIIQSDASQAAMADSDKKDKKEDKEESRQPSAADRAFHEWEKEQMEELLNEVRGHLVIYPTRFLEAEDAAHNFLFNSDKIMPLPIFN</sequence>
<feature type="compositionally biased region" description="Basic and acidic residues" evidence="11">
    <location>
        <begin position="1571"/>
        <end position="1583"/>
    </location>
</feature>
<dbReference type="SUPFAM" id="SSF64268">
    <property type="entry name" value="PX domain"/>
    <property type="match status" value="1"/>
</dbReference>
<name>A0AA38LRR5_9TREE</name>
<keyword evidence="4" id="KW-0677">Repeat</keyword>
<dbReference type="GO" id="GO:0004630">
    <property type="term" value="F:phospholipase D activity"/>
    <property type="evidence" value="ECO:0007669"/>
    <property type="project" value="UniProtKB-EC"/>
</dbReference>
<feature type="compositionally biased region" description="Basic and acidic residues" evidence="11">
    <location>
        <begin position="1522"/>
        <end position="1538"/>
    </location>
</feature>
<organism evidence="13 14">
    <name type="scientific">Dioszegia hungarica</name>
    <dbReference type="NCBI Taxonomy" id="4972"/>
    <lineage>
        <taxon>Eukaryota</taxon>
        <taxon>Fungi</taxon>
        <taxon>Dikarya</taxon>
        <taxon>Basidiomycota</taxon>
        <taxon>Agaricomycotina</taxon>
        <taxon>Tremellomycetes</taxon>
        <taxon>Tremellales</taxon>
        <taxon>Bulleribasidiaceae</taxon>
        <taxon>Dioszegia</taxon>
    </lineage>
</organism>
<protein>
    <recommendedName>
        <fullName evidence="9">Phospholipase D1</fullName>
        <ecNumber evidence="3">3.1.4.4</ecNumber>
    </recommendedName>
    <alternativeName>
        <fullName evidence="8">Choline phosphatase 1</fullName>
    </alternativeName>
    <alternativeName>
        <fullName evidence="10">Phosphatidylcholine-hydrolyzing phospholipase D1</fullName>
    </alternativeName>
</protein>
<evidence type="ECO:0000259" key="12">
    <source>
        <dbReference type="PROSITE" id="PS50035"/>
    </source>
</evidence>
<feature type="compositionally biased region" description="Gly residues" evidence="11">
    <location>
        <begin position="1695"/>
        <end position="1715"/>
    </location>
</feature>
<feature type="domain" description="PLD phosphodiesterase" evidence="12">
    <location>
        <begin position="1267"/>
        <end position="1294"/>
    </location>
</feature>
<dbReference type="InterPro" id="IPR025202">
    <property type="entry name" value="PLD-like_dom"/>
</dbReference>
<dbReference type="CDD" id="cd06093">
    <property type="entry name" value="PX_domain"/>
    <property type="match status" value="1"/>
</dbReference>
<feature type="compositionally biased region" description="Basic and acidic residues" evidence="11">
    <location>
        <begin position="31"/>
        <end position="40"/>
    </location>
</feature>
<feature type="region of interest" description="Disordered" evidence="11">
    <location>
        <begin position="1677"/>
        <end position="1762"/>
    </location>
</feature>
<dbReference type="Gene3D" id="3.30.870.10">
    <property type="entry name" value="Endonuclease Chain A"/>
    <property type="match status" value="2"/>
</dbReference>
<feature type="compositionally biased region" description="Polar residues" evidence="11">
    <location>
        <begin position="1742"/>
        <end position="1755"/>
    </location>
</feature>
<evidence type="ECO:0000256" key="11">
    <source>
        <dbReference type="SAM" id="MobiDB-lite"/>
    </source>
</evidence>
<dbReference type="GeneID" id="77730754"/>
<dbReference type="GO" id="GO:0009395">
    <property type="term" value="P:phospholipid catabolic process"/>
    <property type="evidence" value="ECO:0007669"/>
    <property type="project" value="TreeGrafter"/>
</dbReference>
<evidence type="ECO:0000313" key="13">
    <source>
        <dbReference type="EMBL" id="KAI9631769.1"/>
    </source>
</evidence>
<accession>A0AA38LRR5</accession>
<keyword evidence="14" id="KW-1185">Reference proteome</keyword>
<dbReference type="Pfam" id="PF13091">
    <property type="entry name" value="PLDc_2"/>
    <property type="match status" value="1"/>
</dbReference>
<reference evidence="13" key="1">
    <citation type="journal article" date="2022" name="G3 (Bethesda)">
        <title>High quality genome of the basidiomycete yeast Dioszegia hungarica PDD-24b-2 isolated from cloud water.</title>
        <authorList>
            <person name="Jarrige D."/>
            <person name="Haridas S."/>
            <person name="Bleykasten-Grosshans C."/>
            <person name="Joly M."/>
            <person name="Nadalig T."/>
            <person name="Sancelme M."/>
            <person name="Vuilleumier S."/>
            <person name="Grigoriev I.V."/>
            <person name="Amato P."/>
            <person name="Bringel F."/>
        </authorList>
    </citation>
    <scope>NUCLEOTIDE SEQUENCE</scope>
    <source>
        <strain evidence="13">PDD-24b-2</strain>
    </source>
</reference>
<feature type="compositionally biased region" description="Polar residues" evidence="11">
    <location>
        <begin position="313"/>
        <end position="335"/>
    </location>
</feature>
<dbReference type="Proteomes" id="UP001164286">
    <property type="component" value="Unassembled WGS sequence"/>
</dbReference>
<feature type="compositionally biased region" description="Basic and acidic residues" evidence="11">
    <location>
        <begin position="209"/>
        <end position="247"/>
    </location>
</feature>
<gene>
    <name evidence="13" type="ORF">MKK02DRAFT_41397</name>
</gene>
<evidence type="ECO:0000256" key="7">
    <source>
        <dbReference type="ARBA" id="ARBA00023098"/>
    </source>
</evidence>
<dbReference type="RefSeq" id="XP_052941546.1">
    <property type="nucleotide sequence ID" value="XM_053091549.1"/>
</dbReference>
<dbReference type="FunFam" id="3.30.870.10:FF:000011">
    <property type="entry name" value="Phospholipase"/>
    <property type="match status" value="1"/>
</dbReference>
<feature type="compositionally biased region" description="Low complexity" evidence="11">
    <location>
        <begin position="189"/>
        <end position="208"/>
    </location>
</feature>
<dbReference type="InterPro" id="IPR016555">
    <property type="entry name" value="PLipase_D_euk"/>
</dbReference>
<evidence type="ECO:0000256" key="3">
    <source>
        <dbReference type="ARBA" id="ARBA00012027"/>
    </source>
</evidence>
<dbReference type="PIRSF" id="PIRSF009376">
    <property type="entry name" value="Phospholipase_D_euk"/>
    <property type="match status" value="1"/>
</dbReference>
<dbReference type="SMART" id="SM00155">
    <property type="entry name" value="PLDc"/>
    <property type="match status" value="2"/>
</dbReference>
<evidence type="ECO:0000256" key="10">
    <source>
        <dbReference type="ARBA" id="ARBA00079280"/>
    </source>
</evidence>
<evidence type="ECO:0000256" key="9">
    <source>
        <dbReference type="ARBA" id="ARBA00074658"/>
    </source>
</evidence>
<feature type="region of interest" description="Disordered" evidence="11">
    <location>
        <begin position="1438"/>
        <end position="1457"/>
    </location>
</feature>
<feature type="compositionally biased region" description="Basic and acidic residues" evidence="11">
    <location>
        <begin position="1716"/>
        <end position="1739"/>
    </location>
</feature>
<keyword evidence="7" id="KW-0443">Lipid metabolism</keyword>
<dbReference type="InterPro" id="IPR001736">
    <property type="entry name" value="PLipase_D/transphosphatidylase"/>
</dbReference>
<feature type="region of interest" description="Disordered" evidence="11">
    <location>
        <begin position="1778"/>
        <end position="1852"/>
    </location>
</feature>
<dbReference type="PANTHER" id="PTHR18896:SF76">
    <property type="entry name" value="PHOSPHOLIPASE"/>
    <property type="match status" value="1"/>
</dbReference>
<evidence type="ECO:0000256" key="1">
    <source>
        <dbReference type="ARBA" id="ARBA00000798"/>
    </source>
</evidence>
<evidence type="ECO:0000313" key="14">
    <source>
        <dbReference type="Proteomes" id="UP001164286"/>
    </source>
</evidence>
<evidence type="ECO:0000256" key="4">
    <source>
        <dbReference type="ARBA" id="ARBA00022737"/>
    </source>
</evidence>
<proteinExistence type="inferred from homology"/>
<feature type="domain" description="PLD phosphodiesterase" evidence="12">
    <location>
        <begin position="969"/>
        <end position="996"/>
    </location>
</feature>
<dbReference type="EMBL" id="JAKWFO010000016">
    <property type="protein sequence ID" value="KAI9631769.1"/>
    <property type="molecule type" value="Genomic_DNA"/>
</dbReference>
<feature type="region of interest" description="Disordered" evidence="11">
    <location>
        <begin position="1"/>
        <end position="445"/>
    </location>
</feature>
<dbReference type="CDD" id="cd09138">
    <property type="entry name" value="PLDc_vPLD1_2_yPLD_like_1"/>
    <property type="match status" value="1"/>
</dbReference>
<comment type="similarity">
    <text evidence="2">Belongs to the phospholipase D family.</text>
</comment>
<feature type="compositionally biased region" description="Basic and acidic residues" evidence="11">
    <location>
        <begin position="1830"/>
        <end position="1844"/>
    </location>
</feature>
<feature type="compositionally biased region" description="Basic and acidic residues" evidence="11">
    <location>
        <begin position="255"/>
        <end position="273"/>
    </location>
</feature>
<evidence type="ECO:0000256" key="5">
    <source>
        <dbReference type="ARBA" id="ARBA00022801"/>
    </source>
</evidence>
<comment type="catalytic activity">
    <reaction evidence="1">
        <text>a 1,2-diacyl-sn-glycero-3-phosphocholine + H2O = a 1,2-diacyl-sn-glycero-3-phosphate + choline + H(+)</text>
        <dbReference type="Rhea" id="RHEA:14445"/>
        <dbReference type="ChEBI" id="CHEBI:15354"/>
        <dbReference type="ChEBI" id="CHEBI:15377"/>
        <dbReference type="ChEBI" id="CHEBI:15378"/>
        <dbReference type="ChEBI" id="CHEBI:57643"/>
        <dbReference type="ChEBI" id="CHEBI:58608"/>
        <dbReference type="EC" id="3.1.4.4"/>
    </reaction>
</comment>
<evidence type="ECO:0000256" key="8">
    <source>
        <dbReference type="ARBA" id="ARBA00042228"/>
    </source>
</evidence>
<dbReference type="EC" id="3.1.4.4" evidence="3"/>
<dbReference type="CDD" id="cd01254">
    <property type="entry name" value="PH_PLD"/>
    <property type="match status" value="1"/>
</dbReference>
<dbReference type="PROSITE" id="PS50035">
    <property type="entry name" value="PLD"/>
    <property type="match status" value="2"/>
</dbReference>
<comment type="caution">
    <text evidence="13">The sequence shown here is derived from an EMBL/GenBank/DDBJ whole genome shotgun (WGS) entry which is preliminary data.</text>
</comment>
<dbReference type="InterPro" id="IPR036871">
    <property type="entry name" value="PX_dom_sf"/>
</dbReference>
<dbReference type="GO" id="GO:0035091">
    <property type="term" value="F:phosphatidylinositol binding"/>
    <property type="evidence" value="ECO:0007669"/>
    <property type="project" value="InterPro"/>
</dbReference>
<dbReference type="InterPro" id="IPR015679">
    <property type="entry name" value="PLipase_D_fam"/>
</dbReference>
<feature type="compositionally biased region" description="Polar residues" evidence="11">
    <location>
        <begin position="149"/>
        <end position="183"/>
    </location>
</feature>
<feature type="compositionally biased region" description="Gly residues" evidence="11">
    <location>
        <begin position="1785"/>
        <end position="1811"/>
    </location>
</feature>
<feature type="region of interest" description="Disordered" evidence="11">
    <location>
        <begin position="1502"/>
        <end position="1583"/>
    </location>
</feature>
<dbReference type="Pfam" id="PF00614">
    <property type="entry name" value="PLDc"/>
    <property type="match status" value="1"/>
</dbReference>
<feature type="compositionally biased region" description="Basic and acidic residues" evidence="11">
    <location>
        <begin position="110"/>
        <end position="122"/>
    </location>
</feature>
<feature type="compositionally biased region" description="Basic and acidic residues" evidence="11">
    <location>
        <begin position="59"/>
        <end position="96"/>
    </location>
</feature>
<keyword evidence="6" id="KW-0442">Lipid degradation</keyword>
<dbReference type="Gene3D" id="3.30.1520.10">
    <property type="entry name" value="Phox-like domain"/>
    <property type="match status" value="1"/>
</dbReference>
<evidence type="ECO:0000256" key="2">
    <source>
        <dbReference type="ARBA" id="ARBA00008664"/>
    </source>
</evidence>